<accession>A0A158KFI8</accession>
<organism evidence="3 4">
    <name type="scientific">Caballeronia terrestris</name>
    <dbReference type="NCBI Taxonomy" id="1226301"/>
    <lineage>
        <taxon>Bacteria</taxon>
        <taxon>Pseudomonadati</taxon>
        <taxon>Pseudomonadota</taxon>
        <taxon>Betaproteobacteria</taxon>
        <taxon>Burkholderiales</taxon>
        <taxon>Burkholderiaceae</taxon>
        <taxon>Caballeronia</taxon>
    </lineage>
</organism>
<keyword evidence="2" id="KW-0732">Signal</keyword>
<keyword evidence="4" id="KW-1185">Reference proteome</keyword>
<name>A0A158KFI8_9BURK</name>
<evidence type="ECO:0000256" key="2">
    <source>
        <dbReference type="SAM" id="SignalP"/>
    </source>
</evidence>
<dbReference type="EMBL" id="FCOL02000052">
    <property type="protein sequence ID" value="SAL79908.1"/>
    <property type="molecule type" value="Genomic_DNA"/>
</dbReference>
<comment type="caution">
    <text evidence="3">The sequence shown here is derived from an EMBL/GenBank/DDBJ whole genome shotgun (WGS) entry which is preliminary data.</text>
</comment>
<evidence type="ECO:0008006" key="5">
    <source>
        <dbReference type="Google" id="ProtNLM"/>
    </source>
</evidence>
<feature type="compositionally biased region" description="Polar residues" evidence="1">
    <location>
        <begin position="63"/>
        <end position="75"/>
    </location>
</feature>
<dbReference type="OrthoDB" id="9133844at2"/>
<feature type="chain" id="PRO_5011110658" description="Purine nucleoside phosphorylase" evidence="2">
    <location>
        <begin position="24"/>
        <end position="92"/>
    </location>
</feature>
<proteinExistence type="predicted"/>
<feature type="region of interest" description="Disordered" evidence="1">
    <location>
        <begin position="58"/>
        <end position="92"/>
    </location>
</feature>
<evidence type="ECO:0000313" key="3">
    <source>
        <dbReference type="EMBL" id="SAL79908.1"/>
    </source>
</evidence>
<reference evidence="3" key="1">
    <citation type="submission" date="2016-01" db="EMBL/GenBank/DDBJ databases">
        <authorList>
            <person name="Peeters C."/>
        </authorList>
    </citation>
    <scope>NUCLEOTIDE SEQUENCE [LARGE SCALE GENOMIC DNA]</scope>
    <source>
        <strain evidence="3">LMG 22937</strain>
    </source>
</reference>
<protein>
    <recommendedName>
        <fullName evidence="5">Purine nucleoside phosphorylase</fullName>
    </recommendedName>
</protein>
<dbReference type="Proteomes" id="UP000054925">
    <property type="component" value="Unassembled WGS sequence"/>
</dbReference>
<evidence type="ECO:0000313" key="4">
    <source>
        <dbReference type="Proteomes" id="UP000054925"/>
    </source>
</evidence>
<gene>
    <name evidence="3" type="ORF">AWB67_05533</name>
</gene>
<dbReference type="RefSeq" id="WP_087659377.1">
    <property type="nucleotide sequence ID" value="NZ_FCOL02000052.1"/>
</dbReference>
<evidence type="ECO:0000256" key="1">
    <source>
        <dbReference type="SAM" id="MobiDB-lite"/>
    </source>
</evidence>
<sequence length="92" mass="9447">MNRKVFATLFFIASSAFAGSAFASGYGPAPFYRPAVGAPSSQQGPSAQTIAAEQTAHGIDTYSFGSSRDTQTQSGARRVEGTSNSTSSSVSN</sequence>
<dbReference type="AlphaFoldDB" id="A0A158KFI8"/>
<feature type="signal peptide" evidence="2">
    <location>
        <begin position="1"/>
        <end position="23"/>
    </location>
</feature>
<feature type="compositionally biased region" description="Low complexity" evidence="1">
    <location>
        <begin position="82"/>
        <end position="92"/>
    </location>
</feature>